<comment type="caution">
    <text evidence="13">The sequence shown here is derived from an EMBL/GenBank/DDBJ whole genome shotgun (WGS) entry which is preliminary data.</text>
</comment>
<comment type="cofactor">
    <cofactor evidence="10">
        <name>Zn(2+)</name>
        <dbReference type="ChEBI" id="CHEBI:29105"/>
    </cofactor>
    <text evidence="10">Binds 1 zinc ion per subunit.</text>
</comment>
<dbReference type="EMBL" id="BAAAET010000002">
    <property type="protein sequence ID" value="GAA0693428.1"/>
    <property type="molecule type" value="Genomic_DNA"/>
</dbReference>
<gene>
    <name evidence="13" type="ORF">GCM10009104_20920</name>
</gene>
<dbReference type="PANTHER" id="PTHR43221:SF2">
    <property type="entry name" value="PROTEASE HTPX HOMOLOG"/>
    <property type="match status" value="1"/>
</dbReference>
<dbReference type="Gene3D" id="3.30.2010.10">
    <property type="entry name" value="Metalloproteases ('zincins'), catalytic domain"/>
    <property type="match status" value="1"/>
</dbReference>
<keyword evidence="2 10" id="KW-0645">Protease</keyword>
<keyword evidence="3 11" id="KW-0812">Transmembrane</keyword>
<dbReference type="CDD" id="cd07325">
    <property type="entry name" value="M48_Ste24p_like"/>
    <property type="match status" value="1"/>
</dbReference>
<keyword evidence="14" id="KW-1185">Reference proteome</keyword>
<evidence type="ECO:0000256" key="5">
    <source>
        <dbReference type="ARBA" id="ARBA00022801"/>
    </source>
</evidence>
<dbReference type="Proteomes" id="UP001499915">
    <property type="component" value="Unassembled WGS sequence"/>
</dbReference>
<feature type="transmembrane region" description="Helical" evidence="11">
    <location>
        <begin position="58"/>
        <end position="91"/>
    </location>
</feature>
<reference evidence="14" key="1">
    <citation type="journal article" date="2019" name="Int. J. Syst. Evol. Microbiol.">
        <title>The Global Catalogue of Microorganisms (GCM) 10K type strain sequencing project: providing services to taxonomists for standard genome sequencing and annotation.</title>
        <authorList>
            <consortium name="The Broad Institute Genomics Platform"/>
            <consortium name="The Broad Institute Genome Sequencing Center for Infectious Disease"/>
            <person name="Wu L."/>
            <person name="Ma J."/>
        </authorList>
    </citation>
    <scope>NUCLEOTIDE SEQUENCE [LARGE SCALE GENOMIC DNA]</scope>
    <source>
        <strain evidence="14">JCM 15134</strain>
    </source>
</reference>
<evidence type="ECO:0000256" key="8">
    <source>
        <dbReference type="ARBA" id="ARBA00023049"/>
    </source>
</evidence>
<feature type="domain" description="Peptidase M48" evidence="12">
    <location>
        <begin position="202"/>
        <end position="290"/>
    </location>
</feature>
<comment type="similarity">
    <text evidence="10">Belongs to the peptidase M48 family.</text>
</comment>
<evidence type="ECO:0000313" key="14">
    <source>
        <dbReference type="Proteomes" id="UP001499915"/>
    </source>
</evidence>
<dbReference type="Pfam" id="PF01435">
    <property type="entry name" value="Peptidase_M48"/>
    <property type="match status" value="2"/>
</dbReference>
<organism evidence="13 14">
    <name type="scientific">Marinobacterium maritimum</name>
    <dbReference type="NCBI Taxonomy" id="500162"/>
    <lineage>
        <taxon>Bacteria</taxon>
        <taxon>Pseudomonadati</taxon>
        <taxon>Pseudomonadota</taxon>
        <taxon>Gammaproteobacteria</taxon>
        <taxon>Oceanospirillales</taxon>
        <taxon>Oceanospirillaceae</taxon>
        <taxon>Marinobacterium</taxon>
    </lineage>
</organism>
<name>A0ABP3TDA3_9GAMM</name>
<dbReference type="InterPro" id="IPR050083">
    <property type="entry name" value="HtpX_protease"/>
</dbReference>
<evidence type="ECO:0000256" key="10">
    <source>
        <dbReference type="RuleBase" id="RU003983"/>
    </source>
</evidence>
<protein>
    <recommendedName>
        <fullName evidence="12">Peptidase M48 domain-containing protein</fullName>
    </recommendedName>
</protein>
<dbReference type="InterPro" id="IPR001915">
    <property type="entry name" value="Peptidase_M48"/>
</dbReference>
<evidence type="ECO:0000256" key="6">
    <source>
        <dbReference type="ARBA" id="ARBA00022833"/>
    </source>
</evidence>
<evidence type="ECO:0000256" key="2">
    <source>
        <dbReference type="ARBA" id="ARBA00022670"/>
    </source>
</evidence>
<keyword evidence="4" id="KW-0479">Metal-binding</keyword>
<evidence type="ECO:0000256" key="9">
    <source>
        <dbReference type="ARBA" id="ARBA00023136"/>
    </source>
</evidence>
<keyword evidence="1" id="KW-1003">Cell membrane</keyword>
<evidence type="ECO:0000256" key="4">
    <source>
        <dbReference type="ARBA" id="ARBA00022723"/>
    </source>
</evidence>
<keyword evidence="6 10" id="KW-0862">Zinc</keyword>
<evidence type="ECO:0000256" key="11">
    <source>
        <dbReference type="SAM" id="Phobius"/>
    </source>
</evidence>
<proteinExistence type="inferred from homology"/>
<evidence type="ECO:0000256" key="7">
    <source>
        <dbReference type="ARBA" id="ARBA00022989"/>
    </source>
</evidence>
<dbReference type="PANTHER" id="PTHR43221">
    <property type="entry name" value="PROTEASE HTPX"/>
    <property type="match status" value="1"/>
</dbReference>
<keyword evidence="7 11" id="KW-1133">Transmembrane helix</keyword>
<evidence type="ECO:0000259" key="12">
    <source>
        <dbReference type="Pfam" id="PF01435"/>
    </source>
</evidence>
<keyword evidence="8 10" id="KW-0482">Metalloprotease</keyword>
<accession>A0ABP3TDA3</accession>
<keyword evidence="9 11" id="KW-0472">Membrane</keyword>
<evidence type="ECO:0000256" key="3">
    <source>
        <dbReference type="ARBA" id="ARBA00022692"/>
    </source>
</evidence>
<feature type="domain" description="Peptidase M48" evidence="12">
    <location>
        <begin position="110"/>
        <end position="194"/>
    </location>
</feature>
<evidence type="ECO:0000313" key="13">
    <source>
        <dbReference type="EMBL" id="GAA0693428.1"/>
    </source>
</evidence>
<evidence type="ECO:0000256" key="1">
    <source>
        <dbReference type="ARBA" id="ARBA00022475"/>
    </source>
</evidence>
<keyword evidence="5 10" id="KW-0378">Hydrolase</keyword>
<sequence length="306" mass="33926">MEKDFHISLPSRALSPCVRLLFLSPRFPAGFVYHLDKGIVMISVNELRHPKEKLYRMLCMVFGGLIWAGLLLGTMFSILIMLLPLALMLWIAGRFFRAALFGNSVLVDEQQYAELNAIVKDVGHKLGLSRIPETFVVNAGGLTNALAVKFLSTQYVLMFSSLVDLLWDEKDSDRVRMIVAHELAHHAAGHVNFWVGLLMKPAMMIPFLGAAYNRSCELTADRIAAACIPANREAAVTAMITLASGSQVLTPHTSVEAFKRQEQKIPAVFGFLQEILSSHPRMTKRILAIEAFYDSRSVQPVAAQAA</sequence>